<dbReference type="PANTHER" id="PTHR42714">
    <property type="entry name" value="TRNA MODIFICATION GTPASE GTPBP3"/>
    <property type="match status" value="1"/>
</dbReference>
<organism evidence="2 3">
    <name type="scientific">Aliidiomarina shirensis</name>
    <dbReference type="NCBI Taxonomy" id="1048642"/>
    <lineage>
        <taxon>Bacteria</taxon>
        <taxon>Pseudomonadati</taxon>
        <taxon>Pseudomonadota</taxon>
        <taxon>Gammaproteobacteria</taxon>
        <taxon>Alteromonadales</taxon>
        <taxon>Idiomarinaceae</taxon>
        <taxon>Aliidiomarina</taxon>
    </lineage>
</organism>
<reference evidence="3" key="1">
    <citation type="journal article" date="2018" name="Front. Microbiol.">
        <title>Genome-Based Analysis Reveals the Taxonomy and Diversity of the Family Idiomarinaceae.</title>
        <authorList>
            <person name="Liu Y."/>
            <person name="Lai Q."/>
            <person name="Shao Z."/>
        </authorList>
    </citation>
    <scope>NUCLEOTIDE SEQUENCE [LARGE SCALE GENOMIC DNA]</scope>
    <source>
        <strain evidence="3">AIS</strain>
    </source>
</reference>
<sequence length="455" mass="50480">MAEYTQDKPLRLAVVGHTNAGKTSLLRTLLQDAAFGEVSSRPSTTREVVAAHLLVGGEPLIALYDTPGLEDGLSLFAVLAEQQNEKLRHDGPAQIQQFLASALAADDFEQEAKVLRQLLQSDAALYLIDARDPVLPKHQDELDILRRCGKPILPVLNFTASAEANSQAWMDALARVNLHGWVEFDTVSLPDYGEKPLFEHLSTLLPRARALLQDLLRERSQRAVHKEQAAKRIVAELLLDVSAYAVTIKDKHNHDAQIQVMQKAVAEREQHCLHDLLRLYGFNKSAVNLPEVAVKSGEWQSDLFSSETFKAFGIKASKGVAAGGAAGASVDLLFGGMTLGAGTVMGAVAGGAWQTWQKYGRNLKHKMQGYYDVHIDEAVVRLLAARQQQLIKALNKRGHAAIEPLQLLNNEQKFENPEKFKKFFMLAREHPQWSSIDRTEHVDSNEREACIRLIL</sequence>
<dbReference type="OrthoDB" id="5406017at2"/>
<feature type="domain" description="G" evidence="1">
    <location>
        <begin position="12"/>
        <end position="157"/>
    </location>
</feature>
<dbReference type="SUPFAM" id="SSF52540">
    <property type="entry name" value="P-loop containing nucleoside triphosphate hydrolases"/>
    <property type="match status" value="1"/>
</dbReference>
<dbReference type="InterPro" id="IPR021871">
    <property type="entry name" value="DUF3482"/>
</dbReference>
<keyword evidence="3" id="KW-1185">Reference proteome</keyword>
<dbReference type="Pfam" id="PF11981">
    <property type="entry name" value="DUF3482"/>
    <property type="match status" value="1"/>
</dbReference>
<evidence type="ECO:0000259" key="1">
    <source>
        <dbReference type="Pfam" id="PF01926"/>
    </source>
</evidence>
<gene>
    <name evidence="2" type="ORF">CWE13_02140</name>
</gene>
<dbReference type="InterPro" id="IPR006073">
    <property type="entry name" value="GTP-bd"/>
</dbReference>
<evidence type="ECO:0000313" key="3">
    <source>
        <dbReference type="Proteomes" id="UP000286934"/>
    </source>
</evidence>
<dbReference type="GO" id="GO:0002098">
    <property type="term" value="P:tRNA wobble uridine modification"/>
    <property type="evidence" value="ECO:0007669"/>
    <property type="project" value="TreeGrafter"/>
</dbReference>
<dbReference type="GO" id="GO:0005525">
    <property type="term" value="F:GTP binding"/>
    <property type="evidence" value="ECO:0007669"/>
    <property type="project" value="InterPro"/>
</dbReference>
<proteinExistence type="predicted"/>
<dbReference type="Pfam" id="PF01926">
    <property type="entry name" value="MMR_HSR1"/>
    <property type="match status" value="1"/>
</dbReference>
<dbReference type="GO" id="GO:0005829">
    <property type="term" value="C:cytosol"/>
    <property type="evidence" value="ECO:0007669"/>
    <property type="project" value="TreeGrafter"/>
</dbReference>
<dbReference type="AlphaFoldDB" id="A0A432WXJ1"/>
<dbReference type="EMBL" id="PIPP01000001">
    <property type="protein sequence ID" value="RUO38461.1"/>
    <property type="molecule type" value="Genomic_DNA"/>
</dbReference>
<comment type="caution">
    <text evidence="2">The sequence shown here is derived from an EMBL/GenBank/DDBJ whole genome shotgun (WGS) entry which is preliminary data.</text>
</comment>
<dbReference type="RefSeq" id="WP_126805681.1">
    <property type="nucleotide sequence ID" value="NZ_PIPP01000001.1"/>
</dbReference>
<dbReference type="InterPro" id="IPR027417">
    <property type="entry name" value="P-loop_NTPase"/>
</dbReference>
<name>A0A432WXJ1_9GAMM</name>
<dbReference type="PANTHER" id="PTHR42714:SF7">
    <property type="entry name" value="G DOMAIN-CONTAINING PROTEIN"/>
    <property type="match status" value="1"/>
</dbReference>
<dbReference type="Proteomes" id="UP000286934">
    <property type="component" value="Unassembled WGS sequence"/>
</dbReference>
<protein>
    <submittedName>
        <fullName evidence="2">DUF3482 domain-containing protein</fullName>
    </submittedName>
</protein>
<dbReference type="CDD" id="cd00882">
    <property type="entry name" value="Ras_like_GTPase"/>
    <property type="match status" value="1"/>
</dbReference>
<accession>A0A432WXJ1</accession>
<dbReference type="Gene3D" id="3.40.50.300">
    <property type="entry name" value="P-loop containing nucleotide triphosphate hydrolases"/>
    <property type="match status" value="1"/>
</dbReference>
<dbReference type="GO" id="GO:0030488">
    <property type="term" value="P:tRNA methylation"/>
    <property type="evidence" value="ECO:0007669"/>
    <property type="project" value="TreeGrafter"/>
</dbReference>
<evidence type="ECO:0000313" key="2">
    <source>
        <dbReference type="EMBL" id="RUO38461.1"/>
    </source>
</evidence>